<name>A0A1I6CYW5_9FIRM</name>
<organism evidence="5 6">
    <name type="scientific">Desulfoscipio geothermicus DSM 3669</name>
    <dbReference type="NCBI Taxonomy" id="1121426"/>
    <lineage>
        <taxon>Bacteria</taxon>
        <taxon>Bacillati</taxon>
        <taxon>Bacillota</taxon>
        <taxon>Clostridia</taxon>
        <taxon>Eubacteriales</taxon>
        <taxon>Desulfallaceae</taxon>
        <taxon>Desulfoscipio</taxon>
    </lineage>
</organism>
<dbReference type="InterPro" id="IPR017900">
    <property type="entry name" value="4Fe4S_Fe_S_CS"/>
</dbReference>
<keyword evidence="1" id="KW-0479">Metal-binding</keyword>
<feature type="domain" description="4Fe-4S ferredoxin-type" evidence="4">
    <location>
        <begin position="59"/>
        <end position="88"/>
    </location>
</feature>
<dbReference type="InterPro" id="IPR027417">
    <property type="entry name" value="P-loop_NTPase"/>
</dbReference>
<dbReference type="EMBL" id="FOYM01000003">
    <property type="protein sequence ID" value="SFQ98419.1"/>
    <property type="molecule type" value="Genomic_DNA"/>
</dbReference>
<evidence type="ECO:0000259" key="4">
    <source>
        <dbReference type="PROSITE" id="PS51379"/>
    </source>
</evidence>
<reference evidence="6" key="1">
    <citation type="submission" date="2016-10" db="EMBL/GenBank/DDBJ databases">
        <authorList>
            <person name="Varghese N."/>
            <person name="Submissions S."/>
        </authorList>
    </citation>
    <scope>NUCLEOTIDE SEQUENCE [LARGE SCALE GENOMIC DNA]</scope>
    <source>
        <strain evidence="6">DSM 3669</strain>
    </source>
</reference>
<dbReference type="Gene3D" id="3.30.70.20">
    <property type="match status" value="1"/>
</dbReference>
<dbReference type="OrthoDB" id="9778602at2"/>
<dbReference type="AlphaFoldDB" id="A0A1I6CYW5"/>
<dbReference type="PANTHER" id="PTHR43534:SF1">
    <property type="entry name" value="4FE-4S CLUSTER CONTAINING PARA FAMILY ATPASE PROTEIN"/>
    <property type="match status" value="1"/>
</dbReference>
<dbReference type="PANTHER" id="PTHR43534">
    <property type="entry name" value="MIND SUPERFAMILY P-LOOP ATPASE CONTAINING AN INSERTED FERREDOXIN DOMAIN"/>
    <property type="match status" value="1"/>
</dbReference>
<dbReference type="CDD" id="cd03110">
    <property type="entry name" value="SIMIBI_bact_arch"/>
    <property type="match status" value="1"/>
</dbReference>
<evidence type="ECO:0000256" key="1">
    <source>
        <dbReference type="ARBA" id="ARBA00022723"/>
    </source>
</evidence>
<sequence>MKEITVISGKGGTGKTSVTASFAVLAENHVITDCDVDAANLHLLLAPEIMEVKKYWGMPRVEINAAKCTGCGLCETLCRYDAVSGGAVDKLLCEGCLVCYHACPAGAMRPVENLAGEWYLSRTRYGPFVHARLGVAQDNSGKLVARVRQRARDLAEKTGRNLIITDGPPGIGCPVISALGGTDLALVVTEPTLSAMHDLVRVLDLAAHFGVRAAVCINKWDINPDNCRAVEDTCRDMNVPVLGRIPYDPAFMAAALEKKPVIKMTSTVVNDIISLWDCVKKELGL</sequence>
<keyword evidence="6" id="KW-1185">Reference proteome</keyword>
<dbReference type="PROSITE" id="PS51379">
    <property type="entry name" value="4FE4S_FER_2"/>
    <property type="match status" value="2"/>
</dbReference>
<dbReference type="Gene3D" id="3.40.50.300">
    <property type="entry name" value="P-loop containing nucleotide triphosphate hydrolases"/>
    <property type="match status" value="2"/>
</dbReference>
<evidence type="ECO:0000256" key="2">
    <source>
        <dbReference type="ARBA" id="ARBA00023004"/>
    </source>
</evidence>
<accession>A0A1I6CYW5</accession>
<dbReference type="SUPFAM" id="SSF52540">
    <property type="entry name" value="P-loop containing nucleoside triphosphate hydrolases"/>
    <property type="match status" value="1"/>
</dbReference>
<dbReference type="InterPro" id="IPR002586">
    <property type="entry name" value="CobQ/CobB/MinD/ParA_Nub-bd_dom"/>
</dbReference>
<evidence type="ECO:0000256" key="3">
    <source>
        <dbReference type="ARBA" id="ARBA00023014"/>
    </source>
</evidence>
<keyword evidence="2" id="KW-0408">Iron</keyword>
<dbReference type="Pfam" id="PF00037">
    <property type="entry name" value="Fer4"/>
    <property type="match status" value="1"/>
</dbReference>
<keyword evidence="3" id="KW-0411">Iron-sulfur</keyword>
<dbReference type="GO" id="GO:0046872">
    <property type="term" value="F:metal ion binding"/>
    <property type="evidence" value="ECO:0007669"/>
    <property type="project" value="UniProtKB-KW"/>
</dbReference>
<proteinExistence type="predicted"/>
<protein>
    <submittedName>
        <fullName evidence="5">MinD superfamily P-loop ATPase, contains an inserted ferredoxin domain</fullName>
    </submittedName>
</protein>
<dbReference type="STRING" id="39060.SAMN05660706_10398"/>
<evidence type="ECO:0000313" key="6">
    <source>
        <dbReference type="Proteomes" id="UP000199584"/>
    </source>
</evidence>
<dbReference type="RefSeq" id="WP_092481948.1">
    <property type="nucleotide sequence ID" value="NZ_FOYM01000003.1"/>
</dbReference>
<evidence type="ECO:0000313" key="5">
    <source>
        <dbReference type="EMBL" id="SFQ98419.1"/>
    </source>
</evidence>
<dbReference type="PROSITE" id="PS00198">
    <property type="entry name" value="4FE4S_FER_1"/>
    <property type="match status" value="1"/>
</dbReference>
<dbReference type="InterPro" id="IPR017896">
    <property type="entry name" value="4Fe4S_Fe-S-bd"/>
</dbReference>
<dbReference type="Proteomes" id="UP000199584">
    <property type="component" value="Unassembled WGS sequence"/>
</dbReference>
<gene>
    <name evidence="5" type="ORF">SAMN05660706_10398</name>
</gene>
<feature type="domain" description="4Fe-4S ferredoxin-type" evidence="4">
    <location>
        <begin position="89"/>
        <end position="113"/>
    </location>
</feature>
<dbReference type="Pfam" id="PF01656">
    <property type="entry name" value="CbiA"/>
    <property type="match status" value="1"/>
</dbReference>
<dbReference type="GO" id="GO:0051536">
    <property type="term" value="F:iron-sulfur cluster binding"/>
    <property type="evidence" value="ECO:0007669"/>
    <property type="project" value="UniProtKB-KW"/>
</dbReference>